<dbReference type="Gene3D" id="2.40.70.10">
    <property type="entry name" value="Acid Proteases"/>
    <property type="match status" value="1"/>
</dbReference>
<gene>
    <name evidence="2" type="ORF">VN97_g11725</name>
</gene>
<feature type="compositionally biased region" description="Polar residues" evidence="1">
    <location>
        <begin position="320"/>
        <end position="336"/>
    </location>
</feature>
<feature type="compositionally biased region" description="Polar residues" evidence="1">
    <location>
        <begin position="577"/>
        <end position="591"/>
    </location>
</feature>
<evidence type="ECO:0000313" key="3">
    <source>
        <dbReference type="Proteomes" id="UP001227192"/>
    </source>
</evidence>
<comment type="caution">
    <text evidence="2">The sequence shown here is derived from an EMBL/GenBank/DDBJ whole genome shotgun (WGS) entry which is preliminary data.</text>
</comment>
<dbReference type="InterPro" id="IPR021109">
    <property type="entry name" value="Peptidase_aspartic_dom_sf"/>
</dbReference>
<dbReference type="SUPFAM" id="SSF56672">
    <property type="entry name" value="DNA/RNA polymerases"/>
    <property type="match status" value="1"/>
</dbReference>
<reference evidence="2" key="1">
    <citation type="submission" date="2015-06" db="EMBL/GenBank/DDBJ databases">
        <authorList>
            <person name="Nguyen H."/>
        </authorList>
    </citation>
    <scope>NUCLEOTIDE SEQUENCE</scope>
    <source>
        <strain evidence="2">DAOM 180753</strain>
    </source>
</reference>
<keyword evidence="3" id="KW-1185">Reference proteome</keyword>
<feature type="region of interest" description="Disordered" evidence="1">
    <location>
        <begin position="514"/>
        <end position="552"/>
    </location>
</feature>
<protein>
    <recommendedName>
        <fullName evidence="4">Peptidase A2 domain-containing protein</fullName>
    </recommendedName>
</protein>
<dbReference type="EMBL" id="LACB01000693">
    <property type="protein sequence ID" value="KAJ9481739.1"/>
    <property type="molecule type" value="Genomic_DNA"/>
</dbReference>
<evidence type="ECO:0000313" key="2">
    <source>
        <dbReference type="EMBL" id="KAJ9481739.1"/>
    </source>
</evidence>
<proteinExistence type="predicted"/>
<feature type="compositionally biased region" description="Pro residues" evidence="1">
    <location>
        <begin position="53"/>
        <end position="65"/>
    </location>
</feature>
<dbReference type="Gene3D" id="3.30.70.270">
    <property type="match status" value="1"/>
</dbReference>
<dbReference type="InterPro" id="IPR043502">
    <property type="entry name" value="DNA/RNA_pol_sf"/>
</dbReference>
<feature type="region of interest" description="Disordered" evidence="1">
    <location>
        <begin position="1"/>
        <end position="110"/>
    </location>
</feature>
<feature type="compositionally biased region" description="Low complexity" evidence="1">
    <location>
        <begin position="20"/>
        <end position="34"/>
    </location>
</feature>
<dbReference type="CDD" id="cd00303">
    <property type="entry name" value="retropepsin_like"/>
    <property type="match status" value="1"/>
</dbReference>
<accession>A0AAI9X373</accession>
<feature type="region of interest" description="Disordered" evidence="1">
    <location>
        <begin position="305"/>
        <end position="339"/>
    </location>
</feature>
<dbReference type="SUPFAM" id="SSF50630">
    <property type="entry name" value="Acid proteases"/>
    <property type="match status" value="1"/>
</dbReference>
<dbReference type="PANTHER" id="PTHR33064:SF37">
    <property type="entry name" value="RIBONUCLEASE H"/>
    <property type="match status" value="1"/>
</dbReference>
<name>A0AAI9X373_PENTH</name>
<feature type="compositionally biased region" description="Polar residues" evidence="1">
    <location>
        <begin position="84"/>
        <end position="95"/>
    </location>
</feature>
<evidence type="ECO:0008006" key="4">
    <source>
        <dbReference type="Google" id="ProtNLM"/>
    </source>
</evidence>
<dbReference type="AlphaFoldDB" id="A0AAI9X373"/>
<dbReference type="InterPro" id="IPR043128">
    <property type="entry name" value="Rev_trsase/Diguanyl_cyclase"/>
</dbReference>
<feature type="region of interest" description="Disordered" evidence="1">
    <location>
        <begin position="574"/>
        <end position="609"/>
    </location>
</feature>
<feature type="region of interest" description="Disordered" evidence="1">
    <location>
        <begin position="366"/>
        <end position="396"/>
    </location>
</feature>
<dbReference type="Proteomes" id="UP001227192">
    <property type="component" value="Unassembled WGS sequence"/>
</dbReference>
<dbReference type="PANTHER" id="PTHR33064">
    <property type="entry name" value="POL PROTEIN"/>
    <property type="match status" value="1"/>
</dbReference>
<feature type="compositionally biased region" description="Basic and acidic residues" evidence="1">
    <location>
        <begin position="36"/>
        <end position="48"/>
    </location>
</feature>
<sequence length="1274" mass="144172">MAEENTQHDRDLRLTALLEPGDTPGPSSGRTPSPFDRYREHDRSESEASAHPQVPPRPTETPPVANPQGRTANQLPTNPPNYPNPQGTSWVQQGAFSLPMPDPGTPGAPFFNGEDATEAPENFERLCKRRGIVDATSLCELFPDYCEKNIRRWAKSTQAYVERDWATLKHEICEDFKDQDSDYQRFTRTALIALVQQPHDTDVELRHYLSQFTSVASVLLQRGMMLEWQCCEWLLSGLPEWLRTKVVRKEGISFEDPSVTGPIRLGWITKVVNNTLTAQRREDKALRAMAQAGYQQQPMYQEHPQVERKVHQQEGFSAEKPSTNQIPTNQQGSQQAFRPPTFDIESAFKRMDQKFKTMSLDVNSLKASANQQYQRPPPPAQRPYGGPQNPPPAQAYPQEDRGCYYCGAIGHYQNPQSCKELAEDLSLGNVHYNGNQLCVGRQSDGGPRLSREFRRPFKESLSVQLANWNRRNGAQVGRLLPLSDLDERDSVPGAQVPMNYLAFRLGTSPELNEEIDDDDETGAGVHALGTRASQDAVRKRRRENGVASTRSYEAGRYEPARVEEIVGDEEVMMDSPPTVQHDSAPASQGQGRPSGAEKGKGAAIRKQPTRTQLMQLDEDLEEDIKHRFLSTKVEISLEEMAKLSSRFRRTLFTEPKENRQPNSLATSTANSLDIIRYQPPVSHDVPVNGIKSQVFQDDRRSEAVITQEHPPRDVYSLGLLQTDVIVGDHALEAMFDTGSCLDVIGLDLANKLRLPIKKDPQLHVLPVNGVRVRCLGCIQNMPISIGDITVYVNAIVIRQCGLILGRPFMEASMMALAQKPDGKVDCVVYNRERTRKVQDLRWDWDRDQDRVLDDLKFLSVLPGAAFAEKDFVTPVRVNLMNVRPGSVVDLDNYEVPPEWNLIEIDNWEHARSEFNDVEERGWDGVMPLDVHYRTTVRESDSLPRYETIGGEFIRPKYQISKDAAVHTLYKRKADKVKPVSVPLPDGSTPEGQPGWQERCLQVYHSGPAPDERTRFDSYLRPRLANFARCTRLTPEREEKLILGKDLLPEERELLRELLIKREGVLAWSWEHIGRVHDEVYSPQKIRTIEHEAWQHPGFQVPRALTSKIIEMLQDRQQKGSMEPCHGPYRNPWFLVKKKAADQYRLVIAAMKLNSVTVRDANLPPNVDEFAEDFSGMMVCSMVDLFSGYDQITLARECRDMTAIQTPIGLLRMTTILQGGANSVGQCQRIVQFILADDYGKRVKAFLDDFGIKGPKTTYNDEIAFLGSAGMFWST</sequence>
<organism evidence="2 3">
    <name type="scientific">Penicillium thymicola</name>
    <dbReference type="NCBI Taxonomy" id="293382"/>
    <lineage>
        <taxon>Eukaryota</taxon>
        <taxon>Fungi</taxon>
        <taxon>Dikarya</taxon>
        <taxon>Ascomycota</taxon>
        <taxon>Pezizomycotina</taxon>
        <taxon>Eurotiomycetes</taxon>
        <taxon>Eurotiomycetidae</taxon>
        <taxon>Eurotiales</taxon>
        <taxon>Aspergillaceae</taxon>
        <taxon>Penicillium</taxon>
    </lineage>
</organism>
<evidence type="ECO:0000256" key="1">
    <source>
        <dbReference type="SAM" id="MobiDB-lite"/>
    </source>
</evidence>
<dbReference type="Gene3D" id="3.10.10.10">
    <property type="entry name" value="HIV Type 1 Reverse Transcriptase, subunit A, domain 1"/>
    <property type="match status" value="1"/>
</dbReference>
<dbReference type="InterPro" id="IPR051320">
    <property type="entry name" value="Viral_Replic_Matur_Polypro"/>
</dbReference>
<feature type="compositionally biased region" description="Basic and acidic residues" evidence="1">
    <location>
        <begin position="1"/>
        <end position="13"/>
    </location>
</feature>
<dbReference type="CDD" id="cd01647">
    <property type="entry name" value="RT_LTR"/>
    <property type="match status" value="1"/>
</dbReference>
<reference evidence="2" key="2">
    <citation type="journal article" date="2016" name="Fungal Biol.">
        <title>Ochratoxin A production by Penicillium thymicola.</title>
        <authorList>
            <person name="Nguyen H.D.T."/>
            <person name="McMullin D.R."/>
            <person name="Ponomareva E."/>
            <person name="Riley R."/>
            <person name="Pomraning K.R."/>
            <person name="Baker S.E."/>
            <person name="Seifert K.A."/>
        </authorList>
    </citation>
    <scope>NUCLEOTIDE SEQUENCE</scope>
    <source>
        <strain evidence="2">DAOM 180753</strain>
    </source>
</reference>